<organism evidence="2 3">
    <name type="scientific">Halioxenophilus aromaticivorans</name>
    <dbReference type="NCBI Taxonomy" id="1306992"/>
    <lineage>
        <taxon>Bacteria</taxon>
        <taxon>Pseudomonadati</taxon>
        <taxon>Pseudomonadota</taxon>
        <taxon>Gammaproteobacteria</taxon>
        <taxon>Alteromonadales</taxon>
        <taxon>Alteromonadaceae</taxon>
        <taxon>Halioxenophilus</taxon>
    </lineage>
</organism>
<accession>A0AAV3U1Y7</accession>
<dbReference type="EMBL" id="BAABLX010000011">
    <property type="protein sequence ID" value="GAA4940849.1"/>
    <property type="molecule type" value="Genomic_DNA"/>
</dbReference>
<evidence type="ECO:0000313" key="2">
    <source>
        <dbReference type="EMBL" id="GAA4940849.1"/>
    </source>
</evidence>
<evidence type="ECO:0000256" key="1">
    <source>
        <dbReference type="SAM" id="Phobius"/>
    </source>
</evidence>
<feature type="transmembrane region" description="Helical" evidence="1">
    <location>
        <begin position="43"/>
        <end position="62"/>
    </location>
</feature>
<feature type="transmembrane region" description="Helical" evidence="1">
    <location>
        <begin position="102"/>
        <end position="126"/>
    </location>
</feature>
<comment type="caution">
    <text evidence="2">The sequence shown here is derived from an EMBL/GenBank/DDBJ whole genome shotgun (WGS) entry which is preliminary data.</text>
</comment>
<name>A0AAV3U1Y7_9ALTE</name>
<dbReference type="AlphaFoldDB" id="A0AAV3U1Y7"/>
<keyword evidence="1" id="KW-0472">Membrane</keyword>
<gene>
    <name evidence="2" type="ORF">GCM10025791_19060</name>
</gene>
<sequence length="192" mass="20338">MGVLTRDIEGYAGLREDLKGTRYQANNPKIVSMGIGKQGVKSVVSGGFVVSILISAGFHSVDQLLDDQRTWHDFVGGVAVDVAVAAVSSGIAWGAVGTYVGGASAMVAVGPLLAIVAVGTLATFFISRTIDTESLADIMANSLETLEAGIRSELESTRREINRVEKEYKSDPLGFLHRLFGIPRVGLSSARR</sequence>
<keyword evidence="1" id="KW-1133">Transmembrane helix</keyword>
<dbReference type="RefSeq" id="WP_345420736.1">
    <property type="nucleotide sequence ID" value="NZ_AP031496.1"/>
</dbReference>
<evidence type="ECO:0000313" key="3">
    <source>
        <dbReference type="Proteomes" id="UP001409585"/>
    </source>
</evidence>
<reference evidence="3" key="1">
    <citation type="journal article" date="2019" name="Int. J. Syst. Evol. Microbiol.">
        <title>The Global Catalogue of Microorganisms (GCM) 10K type strain sequencing project: providing services to taxonomists for standard genome sequencing and annotation.</title>
        <authorList>
            <consortium name="The Broad Institute Genomics Platform"/>
            <consortium name="The Broad Institute Genome Sequencing Center for Infectious Disease"/>
            <person name="Wu L."/>
            <person name="Ma J."/>
        </authorList>
    </citation>
    <scope>NUCLEOTIDE SEQUENCE [LARGE SCALE GENOMIC DNA]</scope>
    <source>
        <strain evidence="3">JCM 19134</strain>
    </source>
</reference>
<feature type="transmembrane region" description="Helical" evidence="1">
    <location>
        <begin position="74"/>
        <end position="96"/>
    </location>
</feature>
<keyword evidence="3" id="KW-1185">Reference proteome</keyword>
<keyword evidence="1" id="KW-0812">Transmembrane</keyword>
<dbReference type="Proteomes" id="UP001409585">
    <property type="component" value="Unassembled WGS sequence"/>
</dbReference>
<proteinExistence type="predicted"/>
<protein>
    <submittedName>
        <fullName evidence="2">Uncharacterized protein</fullName>
    </submittedName>
</protein>